<evidence type="ECO:0000313" key="2">
    <source>
        <dbReference type="EMBL" id="SIO40499.1"/>
    </source>
</evidence>
<gene>
    <name evidence="2" type="ORF">SAMN04488055_3733</name>
</gene>
<name>A0A1N6J8L4_9BACT</name>
<reference evidence="3" key="1">
    <citation type="submission" date="2016-11" db="EMBL/GenBank/DDBJ databases">
        <authorList>
            <person name="Varghese N."/>
            <person name="Submissions S."/>
        </authorList>
    </citation>
    <scope>NUCLEOTIDE SEQUENCE [LARGE SCALE GENOMIC DNA]</scope>
    <source>
        <strain evidence="3">DSM 24787</strain>
    </source>
</reference>
<dbReference type="Proteomes" id="UP000185003">
    <property type="component" value="Unassembled WGS sequence"/>
</dbReference>
<dbReference type="RefSeq" id="WP_074240937.1">
    <property type="nucleotide sequence ID" value="NZ_FSRA01000002.1"/>
</dbReference>
<keyword evidence="3" id="KW-1185">Reference proteome</keyword>
<keyword evidence="1" id="KW-0732">Signal</keyword>
<protein>
    <recommendedName>
        <fullName evidence="4">Tetratricopeptide repeat-containing protein</fullName>
    </recommendedName>
</protein>
<feature type="chain" id="PRO_5012342370" description="Tetratricopeptide repeat-containing protein" evidence="1">
    <location>
        <begin position="18"/>
        <end position="216"/>
    </location>
</feature>
<dbReference type="EMBL" id="FSRA01000002">
    <property type="protein sequence ID" value="SIO40499.1"/>
    <property type="molecule type" value="Genomic_DNA"/>
</dbReference>
<feature type="signal peptide" evidence="1">
    <location>
        <begin position="1"/>
        <end position="17"/>
    </location>
</feature>
<organism evidence="2 3">
    <name type="scientific">Chitinophaga niabensis</name>
    <dbReference type="NCBI Taxonomy" id="536979"/>
    <lineage>
        <taxon>Bacteria</taxon>
        <taxon>Pseudomonadati</taxon>
        <taxon>Bacteroidota</taxon>
        <taxon>Chitinophagia</taxon>
        <taxon>Chitinophagales</taxon>
        <taxon>Chitinophagaceae</taxon>
        <taxon>Chitinophaga</taxon>
    </lineage>
</organism>
<accession>A0A1N6J8L4</accession>
<dbReference type="STRING" id="536979.SAMN04488055_3733"/>
<sequence length="216" mass="24047">MKQILFSLLMVTGITFAARAQSEQYQQAMNQQVGLLDSASSFTQAGMQQLGNTFERVAEAEKTQWLPYYYAAYCRVNEAFFTQDKGKVDEIADKALLNIEKAAALKGKDSEISCILSMIASARIGVDPMTRGMKYGMESGQHLEEAKKLNPENPRVYMLEGQALLYTPEAFGGSKTKAKEKFEESLKKFATEKPADKLTPHWGEGYVKALMADLSK</sequence>
<proteinExistence type="predicted"/>
<evidence type="ECO:0008006" key="4">
    <source>
        <dbReference type="Google" id="ProtNLM"/>
    </source>
</evidence>
<dbReference type="OrthoDB" id="1150971at2"/>
<evidence type="ECO:0000313" key="3">
    <source>
        <dbReference type="Proteomes" id="UP000185003"/>
    </source>
</evidence>
<evidence type="ECO:0000256" key="1">
    <source>
        <dbReference type="SAM" id="SignalP"/>
    </source>
</evidence>
<dbReference type="AlphaFoldDB" id="A0A1N6J8L4"/>